<reference evidence="4 5" key="1">
    <citation type="submission" date="2024-05" db="EMBL/GenBank/DDBJ databases">
        <title>Genome sequencing and assembly of Indian major carp, Cirrhinus mrigala (Hamilton, 1822).</title>
        <authorList>
            <person name="Mohindra V."/>
            <person name="Chowdhury L.M."/>
            <person name="Lal K."/>
            <person name="Jena J.K."/>
        </authorList>
    </citation>
    <scope>NUCLEOTIDE SEQUENCE [LARGE SCALE GENOMIC DNA]</scope>
    <source>
        <strain evidence="4">CM1030</strain>
        <tissue evidence="4">Blood</tissue>
    </source>
</reference>
<dbReference type="InterPro" id="IPR000477">
    <property type="entry name" value="RT_dom"/>
</dbReference>
<dbReference type="InterPro" id="IPR043502">
    <property type="entry name" value="DNA/RNA_pol_sf"/>
</dbReference>
<dbReference type="Gene3D" id="3.30.70.270">
    <property type="match status" value="1"/>
</dbReference>
<sequence>MSDVLRAIEPQDWMVKLDLKDAYFYVQIAHHNHHFLRFHFEGKTFQVKVLPFGLCLAPRIFTKVVQAALAPLQQKGICVLPYLDDWLLCAENPTKVAENLNNLLAHIAKLEFSINQTKCQLIPGQCIQFLGVQLNSRNMSASLTKVSAQKILSILAKIKPGRSVRYLMLLRLTGMLAAAPPMIRLGMLYLRLFQRWLIGRHLSAKTQKYTLVRVTNAAWRSLRSWHSTEREIVTTDASQQGWGGVWSQRGVKGIWEKMLQFQHINYLELKAVSLKLLQAVHELWVWADAHLSSLRAVHIPGHTNKVEDVFGNSIQR</sequence>
<evidence type="ECO:0000256" key="1">
    <source>
        <dbReference type="ARBA" id="ARBA00010879"/>
    </source>
</evidence>
<evidence type="ECO:0000313" key="4">
    <source>
        <dbReference type="EMBL" id="KAL0153136.1"/>
    </source>
</evidence>
<dbReference type="Proteomes" id="UP001529510">
    <property type="component" value="Unassembled WGS sequence"/>
</dbReference>
<gene>
    <name evidence="4" type="ORF">M9458_051557</name>
</gene>
<dbReference type="InterPro" id="IPR052055">
    <property type="entry name" value="Hepadnavirus_pol/RT"/>
</dbReference>
<evidence type="ECO:0000313" key="5">
    <source>
        <dbReference type="Proteomes" id="UP001529510"/>
    </source>
</evidence>
<dbReference type="SUPFAM" id="SSF56672">
    <property type="entry name" value="DNA/RNA polymerases"/>
    <property type="match status" value="1"/>
</dbReference>
<dbReference type="CDD" id="cd03714">
    <property type="entry name" value="RT_DIRS1"/>
    <property type="match status" value="1"/>
</dbReference>
<feature type="domain" description="Reverse transcriptase" evidence="3">
    <location>
        <begin position="1"/>
        <end position="134"/>
    </location>
</feature>
<dbReference type="GO" id="GO:0004523">
    <property type="term" value="F:RNA-DNA hybrid ribonuclease activity"/>
    <property type="evidence" value="ECO:0007669"/>
    <property type="project" value="UniProtKB-EC"/>
</dbReference>
<dbReference type="PANTHER" id="PTHR33050:SF7">
    <property type="entry name" value="RIBONUCLEASE H"/>
    <property type="match status" value="1"/>
</dbReference>
<dbReference type="PROSITE" id="PS50878">
    <property type="entry name" value="RT_POL"/>
    <property type="match status" value="1"/>
</dbReference>
<organism evidence="4 5">
    <name type="scientific">Cirrhinus mrigala</name>
    <name type="common">Mrigala</name>
    <dbReference type="NCBI Taxonomy" id="683832"/>
    <lineage>
        <taxon>Eukaryota</taxon>
        <taxon>Metazoa</taxon>
        <taxon>Chordata</taxon>
        <taxon>Craniata</taxon>
        <taxon>Vertebrata</taxon>
        <taxon>Euteleostomi</taxon>
        <taxon>Actinopterygii</taxon>
        <taxon>Neopterygii</taxon>
        <taxon>Teleostei</taxon>
        <taxon>Ostariophysi</taxon>
        <taxon>Cypriniformes</taxon>
        <taxon>Cyprinidae</taxon>
        <taxon>Labeoninae</taxon>
        <taxon>Labeonini</taxon>
        <taxon>Cirrhinus</taxon>
    </lineage>
</organism>
<dbReference type="PANTHER" id="PTHR33050">
    <property type="entry name" value="REVERSE TRANSCRIPTASE DOMAIN-CONTAINING PROTEIN"/>
    <property type="match status" value="1"/>
</dbReference>
<protein>
    <recommendedName>
        <fullName evidence="2">ribonuclease H</fullName>
        <ecNumber evidence="2">3.1.26.4</ecNumber>
    </recommendedName>
</protein>
<dbReference type="Gene3D" id="3.10.10.10">
    <property type="entry name" value="HIV Type 1 Reverse Transcriptase, subunit A, domain 1"/>
    <property type="match status" value="1"/>
</dbReference>
<evidence type="ECO:0000256" key="2">
    <source>
        <dbReference type="ARBA" id="ARBA00012180"/>
    </source>
</evidence>
<keyword evidence="5" id="KW-1185">Reference proteome</keyword>
<comment type="caution">
    <text evidence="4">The sequence shown here is derived from an EMBL/GenBank/DDBJ whole genome shotgun (WGS) entry which is preliminary data.</text>
</comment>
<accession>A0ABD0MX44</accession>
<dbReference type="EMBL" id="JAMKFB020000137">
    <property type="protein sequence ID" value="KAL0153136.1"/>
    <property type="molecule type" value="Genomic_DNA"/>
</dbReference>
<dbReference type="Pfam" id="PF00078">
    <property type="entry name" value="RVT_1"/>
    <property type="match status" value="1"/>
</dbReference>
<evidence type="ECO:0000259" key="3">
    <source>
        <dbReference type="PROSITE" id="PS50878"/>
    </source>
</evidence>
<dbReference type="AlphaFoldDB" id="A0ABD0MX44"/>
<proteinExistence type="inferred from homology"/>
<dbReference type="InterPro" id="IPR043128">
    <property type="entry name" value="Rev_trsase/Diguanyl_cyclase"/>
</dbReference>
<dbReference type="EC" id="3.1.26.4" evidence="2"/>
<comment type="similarity">
    <text evidence="1">Belongs to the beta type-B retroviral polymerase family. HERV class-II K(HML-2) pol subfamily.</text>
</comment>
<name>A0ABD0MX44_CIRMR</name>